<name>A0A7X1FR58_9SPHN</name>
<feature type="transmembrane region" description="Helical" evidence="1">
    <location>
        <begin position="154"/>
        <end position="174"/>
    </location>
</feature>
<dbReference type="EMBL" id="JACLAW010000005">
    <property type="protein sequence ID" value="MBC2665451.1"/>
    <property type="molecule type" value="Genomic_DNA"/>
</dbReference>
<evidence type="ECO:0000313" key="4">
    <source>
        <dbReference type="Proteomes" id="UP000566813"/>
    </source>
</evidence>
<evidence type="ECO:0000256" key="1">
    <source>
        <dbReference type="SAM" id="Phobius"/>
    </source>
</evidence>
<feature type="transmembrane region" description="Helical" evidence="1">
    <location>
        <begin position="39"/>
        <end position="61"/>
    </location>
</feature>
<dbReference type="Pfam" id="PF20349">
    <property type="entry name" value="DUF6644"/>
    <property type="match status" value="1"/>
</dbReference>
<dbReference type="Proteomes" id="UP000566813">
    <property type="component" value="Unassembled WGS sequence"/>
</dbReference>
<feature type="transmembrane region" description="Helical" evidence="1">
    <location>
        <begin position="114"/>
        <end position="133"/>
    </location>
</feature>
<reference evidence="3 4" key="1">
    <citation type="submission" date="2020-08" db="EMBL/GenBank/DDBJ databases">
        <title>The genome sequence of type strain Novosphingobium flavum NBRC 111647.</title>
        <authorList>
            <person name="Liu Y."/>
        </authorList>
    </citation>
    <scope>NUCLEOTIDE SEQUENCE [LARGE SCALE GENOMIC DNA]</scope>
    <source>
        <strain evidence="3 4">NBRC 111647</strain>
    </source>
</reference>
<feature type="domain" description="DUF6644" evidence="2">
    <location>
        <begin position="46"/>
        <end position="175"/>
    </location>
</feature>
<keyword evidence="1" id="KW-0812">Transmembrane</keyword>
<keyword evidence="4" id="KW-1185">Reference proteome</keyword>
<feature type="transmembrane region" description="Helical" evidence="1">
    <location>
        <begin position="82"/>
        <end position="102"/>
    </location>
</feature>
<evidence type="ECO:0000259" key="2">
    <source>
        <dbReference type="Pfam" id="PF20349"/>
    </source>
</evidence>
<dbReference type="RefSeq" id="WP_185663710.1">
    <property type="nucleotide sequence ID" value="NZ_JACLAW010000005.1"/>
</dbReference>
<dbReference type="InterPro" id="IPR046586">
    <property type="entry name" value="DUF6644"/>
</dbReference>
<gene>
    <name evidence="3" type="ORF">H7F51_07950</name>
</gene>
<keyword evidence="1" id="KW-0472">Membrane</keyword>
<proteinExistence type="predicted"/>
<dbReference type="AlphaFoldDB" id="A0A7X1FR58"/>
<organism evidence="3 4">
    <name type="scientific">Novosphingobium flavum</name>
    <dbReference type="NCBI Taxonomy" id="1778672"/>
    <lineage>
        <taxon>Bacteria</taxon>
        <taxon>Pseudomonadati</taxon>
        <taxon>Pseudomonadota</taxon>
        <taxon>Alphaproteobacteria</taxon>
        <taxon>Sphingomonadales</taxon>
        <taxon>Sphingomonadaceae</taxon>
        <taxon>Novosphingobium</taxon>
    </lineage>
</organism>
<keyword evidence="1" id="KW-1133">Transmembrane helix</keyword>
<accession>A0A7X1FR58</accession>
<sequence length="209" mass="22972">MISEWLAGLQYRLGATIDTAGHIVPDTSWSARLQGSDRLWMLIEGTHVLSLMLFAGTILFVDLRLLGAVLRSVPVSRVAGSLLPWTVAGFLVTVTTGSALFFSDPLEYFHNFAFRLKALFLLGAAVNIFWFHFRVQANRPQWDGAEVPPRAARISAATSLAVWFAVIVAGRYMAYDWVKCMNPGALVSEIAQCSTYDATLAEIDAETAQ</sequence>
<evidence type="ECO:0000313" key="3">
    <source>
        <dbReference type="EMBL" id="MBC2665451.1"/>
    </source>
</evidence>
<comment type="caution">
    <text evidence="3">The sequence shown here is derived from an EMBL/GenBank/DDBJ whole genome shotgun (WGS) entry which is preliminary data.</text>
</comment>
<protein>
    <recommendedName>
        <fullName evidence="2">DUF6644 domain-containing protein</fullName>
    </recommendedName>
</protein>